<accession>A0ABS1DJZ6</accession>
<comment type="caution">
    <text evidence="1">The sequence shown here is derived from an EMBL/GenBank/DDBJ whole genome shotgun (WGS) entry which is preliminary data.</text>
</comment>
<protein>
    <submittedName>
        <fullName evidence="1">Uncharacterized protein</fullName>
    </submittedName>
</protein>
<dbReference type="EMBL" id="NRRL01000074">
    <property type="protein sequence ID" value="MBK1670084.1"/>
    <property type="molecule type" value="Genomic_DNA"/>
</dbReference>
<keyword evidence="2" id="KW-1185">Reference proteome</keyword>
<proteinExistence type="predicted"/>
<dbReference type="Proteomes" id="UP001296873">
    <property type="component" value="Unassembled WGS sequence"/>
</dbReference>
<reference evidence="1 2" key="1">
    <citation type="journal article" date="2020" name="Microorganisms">
        <title>Osmotic Adaptation and Compatible Solute Biosynthesis of Phototrophic Bacteria as Revealed from Genome Analyses.</title>
        <authorList>
            <person name="Imhoff J.F."/>
            <person name="Rahn T."/>
            <person name="Kunzel S."/>
            <person name="Keller A."/>
            <person name="Neulinger S.C."/>
        </authorList>
    </citation>
    <scope>NUCLEOTIDE SEQUENCE [LARGE SCALE GENOMIC DNA]</scope>
    <source>
        <strain evidence="1 2">DSM 9895</strain>
    </source>
</reference>
<name>A0ABS1DJZ6_9PROT</name>
<dbReference type="RefSeq" id="WP_200342433.1">
    <property type="nucleotide sequence ID" value="NZ_NRRL01000074.1"/>
</dbReference>
<evidence type="ECO:0000313" key="2">
    <source>
        <dbReference type="Proteomes" id="UP001296873"/>
    </source>
</evidence>
<sequence length="150" mass="15984">MTETVEQILSRRVPGVKEAVVAEIGSVSPELEGASFACRVMSDGECGGEAMFRAVVETAAGKTFKLPASLTHLRGQAMVNTIRPATIAGRAPKLAEHVRRRVARSVPETTDQAVRDELSLCLTRALRHALEAGSDAELSEIADGARSMAR</sequence>
<organism evidence="1 2">
    <name type="scientific">Rhodovibrio sodomensis</name>
    <dbReference type="NCBI Taxonomy" id="1088"/>
    <lineage>
        <taxon>Bacteria</taxon>
        <taxon>Pseudomonadati</taxon>
        <taxon>Pseudomonadota</taxon>
        <taxon>Alphaproteobacteria</taxon>
        <taxon>Rhodospirillales</taxon>
        <taxon>Rhodovibrionaceae</taxon>
        <taxon>Rhodovibrio</taxon>
    </lineage>
</organism>
<evidence type="ECO:0000313" key="1">
    <source>
        <dbReference type="EMBL" id="MBK1670084.1"/>
    </source>
</evidence>
<gene>
    <name evidence="1" type="ORF">CKO28_18780</name>
</gene>